<organism evidence="1 2">
    <name type="scientific">Phytomonospora endophytica</name>
    <dbReference type="NCBI Taxonomy" id="714109"/>
    <lineage>
        <taxon>Bacteria</taxon>
        <taxon>Bacillati</taxon>
        <taxon>Actinomycetota</taxon>
        <taxon>Actinomycetes</taxon>
        <taxon>Micromonosporales</taxon>
        <taxon>Micromonosporaceae</taxon>
        <taxon>Phytomonospora</taxon>
    </lineage>
</organism>
<accession>A0A841FH65</accession>
<reference evidence="1 2" key="1">
    <citation type="submission" date="2020-08" db="EMBL/GenBank/DDBJ databases">
        <title>Genomic Encyclopedia of Type Strains, Phase IV (KMG-IV): sequencing the most valuable type-strain genomes for metagenomic binning, comparative biology and taxonomic classification.</title>
        <authorList>
            <person name="Goeker M."/>
        </authorList>
    </citation>
    <scope>NUCLEOTIDE SEQUENCE [LARGE SCALE GENOMIC DNA]</scope>
    <source>
        <strain evidence="1 2">YIM 65646</strain>
    </source>
</reference>
<dbReference type="Proteomes" id="UP000548476">
    <property type="component" value="Unassembled WGS sequence"/>
</dbReference>
<evidence type="ECO:0000313" key="2">
    <source>
        <dbReference type="Proteomes" id="UP000548476"/>
    </source>
</evidence>
<keyword evidence="2" id="KW-1185">Reference proteome</keyword>
<evidence type="ECO:0000313" key="1">
    <source>
        <dbReference type="EMBL" id="MBB6035065.1"/>
    </source>
</evidence>
<dbReference type="EMBL" id="JACHGT010000006">
    <property type="protein sequence ID" value="MBB6035065.1"/>
    <property type="molecule type" value="Genomic_DNA"/>
</dbReference>
<dbReference type="AlphaFoldDB" id="A0A841FH65"/>
<gene>
    <name evidence="1" type="ORF">HNR73_002922</name>
</gene>
<dbReference type="Gene3D" id="3.40.50.720">
    <property type="entry name" value="NAD(P)-binding Rossmann-like Domain"/>
    <property type="match status" value="1"/>
</dbReference>
<sequence length="305" mass="32344">MALHVIIGAGGTAVAAAEILADRGDTVRLVSRRGSGPDRPGVERVALDALETGKLTALTEGAASLVNAAMPAYETWPVTIPPLFRSILTVAENTGAKYVMLGNLYAYGPQEGVYTEDSPFAFDGPKGKVRAEMWLEAKAADDAGRVKAAEVRAGSFLGAGAYSLFSLLAQPNVLSGRLILFPGDPDLPHSFTAVGDAARALVAVADSSDDDDWGRAWHAPMIKASAREVAERLAELTGSPRPRFERLTERDRALLAFGNPFWGELGETEYMSDRPYLVDDSAIRARFGVAAGVLDEVLKQGVAGV</sequence>
<comment type="caution">
    <text evidence="1">The sequence shown here is derived from an EMBL/GenBank/DDBJ whole genome shotgun (WGS) entry which is preliminary data.</text>
</comment>
<name>A0A841FH65_9ACTN</name>
<dbReference type="SUPFAM" id="SSF51735">
    <property type="entry name" value="NAD(P)-binding Rossmann-fold domains"/>
    <property type="match status" value="1"/>
</dbReference>
<dbReference type="InterPro" id="IPR036291">
    <property type="entry name" value="NAD(P)-bd_dom_sf"/>
</dbReference>
<proteinExistence type="predicted"/>
<dbReference type="RefSeq" id="WP_203685752.1">
    <property type="nucleotide sequence ID" value="NZ_BONT01000007.1"/>
</dbReference>
<protein>
    <submittedName>
        <fullName evidence="1">Nucleoside-diphosphate-sugar epimerase</fullName>
    </submittedName>
</protein>